<accession>A0A1H4XF52</accession>
<dbReference type="PROSITE" id="PS50893">
    <property type="entry name" value="ABC_TRANSPORTER_2"/>
    <property type="match status" value="1"/>
</dbReference>
<protein>
    <submittedName>
        <fullName evidence="5">Amino acid/amide ABC transporter ATP-binding protein 1, HAAT family</fullName>
    </submittedName>
</protein>
<evidence type="ECO:0000313" key="6">
    <source>
        <dbReference type="Proteomes" id="UP000183407"/>
    </source>
</evidence>
<dbReference type="Proteomes" id="UP000183407">
    <property type="component" value="Unassembled WGS sequence"/>
</dbReference>
<name>A0A1H4XF52_RHOJO</name>
<dbReference type="GO" id="GO:0005886">
    <property type="term" value="C:plasma membrane"/>
    <property type="evidence" value="ECO:0007669"/>
    <property type="project" value="TreeGrafter"/>
</dbReference>
<dbReference type="InterPro" id="IPR003439">
    <property type="entry name" value="ABC_transporter-like_ATP-bd"/>
</dbReference>
<reference evidence="6" key="1">
    <citation type="submission" date="2016-10" db="EMBL/GenBank/DDBJ databases">
        <authorList>
            <person name="Varghese N."/>
        </authorList>
    </citation>
    <scope>NUCLEOTIDE SEQUENCE [LARGE SCALE GENOMIC DNA]</scope>
    <source>
        <strain evidence="6">DSM 44719</strain>
    </source>
</reference>
<dbReference type="InterPro" id="IPR003593">
    <property type="entry name" value="AAA+_ATPase"/>
</dbReference>
<keyword evidence="3 5" id="KW-0067">ATP-binding</keyword>
<dbReference type="Gene3D" id="3.40.50.300">
    <property type="entry name" value="P-loop containing nucleotide triphosphate hydrolases"/>
    <property type="match status" value="1"/>
</dbReference>
<dbReference type="InterPro" id="IPR027417">
    <property type="entry name" value="P-loop_NTPase"/>
</dbReference>
<dbReference type="RefSeq" id="WP_369691049.1">
    <property type="nucleotide sequence ID" value="NZ_JBHUHG010000002.1"/>
</dbReference>
<gene>
    <name evidence="5" type="ORF">SAMN04490220_3295</name>
</gene>
<dbReference type="Pfam" id="PF00005">
    <property type="entry name" value="ABC_tran"/>
    <property type="match status" value="1"/>
</dbReference>
<dbReference type="InterPro" id="IPR051120">
    <property type="entry name" value="ABC_AA/LPS_Transport"/>
</dbReference>
<dbReference type="CDD" id="cd03219">
    <property type="entry name" value="ABC_Mj1267_LivG_branched"/>
    <property type="match status" value="1"/>
</dbReference>
<evidence type="ECO:0000256" key="1">
    <source>
        <dbReference type="ARBA" id="ARBA00022448"/>
    </source>
</evidence>
<dbReference type="PANTHER" id="PTHR45772:SF3">
    <property type="entry name" value="ABC TRANSPORTER ATP-BINDING PROTEIN"/>
    <property type="match status" value="1"/>
</dbReference>
<dbReference type="SMART" id="SM00382">
    <property type="entry name" value="AAA"/>
    <property type="match status" value="1"/>
</dbReference>
<evidence type="ECO:0000256" key="2">
    <source>
        <dbReference type="ARBA" id="ARBA00022741"/>
    </source>
</evidence>
<dbReference type="PANTHER" id="PTHR45772">
    <property type="entry name" value="CONSERVED COMPONENT OF ABC TRANSPORTER FOR NATURAL AMINO ACIDS-RELATED"/>
    <property type="match status" value="1"/>
</dbReference>
<organism evidence="5 6">
    <name type="scientific">Rhodococcus jostii</name>
    <dbReference type="NCBI Taxonomy" id="132919"/>
    <lineage>
        <taxon>Bacteria</taxon>
        <taxon>Bacillati</taxon>
        <taxon>Actinomycetota</taxon>
        <taxon>Actinomycetes</taxon>
        <taxon>Mycobacteriales</taxon>
        <taxon>Nocardiaceae</taxon>
        <taxon>Rhodococcus</taxon>
    </lineage>
</organism>
<feature type="domain" description="ABC transporter" evidence="4">
    <location>
        <begin position="25"/>
        <end position="267"/>
    </location>
</feature>
<dbReference type="SUPFAM" id="SSF52540">
    <property type="entry name" value="P-loop containing nucleoside triphosphate hydrolases"/>
    <property type="match status" value="1"/>
</dbReference>
<dbReference type="EMBL" id="FNTL01000004">
    <property type="protein sequence ID" value="SED03568.1"/>
    <property type="molecule type" value="Genomic_DNA"/>
</dbReference>
<sequence length="269" mass="28929">MKNTAAPARMGPRSPALGPAMEYALETVDLSWNVGGFTIVNDVGLRVRRGEFLTVIGPNGAGKSTLMNLLSGVYRPSSGSVHFDGQDITKMGAAHRVRRGLGRTFQTSSLFSGLTVLENARLAAQAALGGSMNLWRRPSAYDQATERAREHLEEVGLHEMGGNIVSDLPYGDKRKLEIALALCARPRVLLLDEPTAGVSAEDVHALIDVVRAVHGSGRTVVMVEHRMDLVLDASDRIAVMQDGGLLLCDEPNTVMSDPRVQAAYLGPEF</sequence>
<evidence type="ECO:0000259" key="4">
    <source>
        <dbReference type="PROSITE" id="PS50893"/>
    </source>
</evidence>
<dbReference type="GO" id="GO:0005524">
    <property type="term" value="F:ATP binding"/>
    <property type="evidence" value="ECO:0007669"/>
    <property type="project" value="UniProtKB-KW"/>
</dbReference>
<keyword evidence="1" id="KW-0813">Transport</keyword>
<evidence type="ECO:0000256" key="3">
    <source>
        <dbReference type="ARBA" id="ARBA00022840"/>
    </source>
</evidence>
<proteinExistence type="predicted"/>
<dbReference type="GO" id="GO:0016887">
    <property type="term" value="F:ATP hydrolysis activity"/>
    <property type="evidence" value="ECO:0007669"/>
    <property type="project" value="InterPro"/>
</dbReference>
<dbReference type="AlphaFoldDB" id="A0A1H4XF52"/>
<keyword evidence="2" id="KW-0547">Nucleotide-binding</keyword>
<evidence type="ECO:0000313" key="5">
    <source>
        <dbReference type="EMBL" id="SED03568.1"/>
    </source>
</evidence>